<dbReference type="EMBL" id="NXIB02000090">
    <property type="protein sequence ID" value="PHX54576.1"/>
    <property type="molecule type" value="Genomic_DNA"/>
</dbReference>
<keyword evidence="2" id="KW-1185">Reference proteome</keyword>
<name>A0A2G4EYK4_9CYAN</name>
<comment type="caution">
    <text evidence="1">The sequence shown here is derived from an EMBL/GenBank/DDBJ whole genome shotgun (WGS) entry which is preliminary data.</text>
</comment>
<organism evidence="1 2">
    <name type="scientific">Tychonema bourrellyi FEM_GT703</name>
    <dbReference type="NCBI Taxonomy" id="2040638"/>
    <lineage>
        <taxon>Bacteria</taxon>
        <taxon>Bacillati</taxon>
        <taxon>Cyanobacteriota</taxon>
        <taxon>Cyanophyceae</taxon>
        <taxon>Oscillatoriophycideae</taxon>
        <taxon>Oscillatoriales</taxon>
        <taxon>Microcoleaceae</taxon>
        <taxon>Tychonema</taxon>
    </lineage>
</organism>
<dbReference type="SUPFAM" id="SSF54909">
    <property type="entry name" value="Dimeric alpha+beta barrel"/>
    <property type="match status" value="1"/>
</dbReference>
<dbReference type="AlphaFoldDB" id="A0A2G4EYK4"/>
<gene>
    <name evidence="1" type="ORF">CP500_015295</name>
</gene>
<reference evidence="1" key="1">
    <citation type="submission" date="2017-10" db="EMBL/GenBank/DDBJ databases">
        <title>Draft genome sequence of the planktic cyanobacteria Tychonema bourrellyi isolated from alpine lentic freshwater.</title>
        <authorList>
            <person name="Tett A."/>
            <person name="Armanini F."/>
            <person name="Asnicar F."/>
            <person name="Boscaini A."/>
            <person name="Pasolli E."/>
            <person name="Zolfo M."/>
            <person name="Donati C."/>
            <person name="Salmaso N."/>
            <person name="Segata N."/>
        </authorList>
    </citation>
    <scope>NUCLEOTIDE SEQUENCE</scope>
    <source>
        <strain evidence="1">FEM_GT703</strain>
    </source>
</reference>
<sequence length="110" mass="13128">MVIEWLKFKVPHEKWEAFIQRDEEVWTTGLRSFPGFLGKETWVDPVENEVVMLIRWQTRELWKSVPQSVIDELDAKMGDLQMPIAESREYQVRKFLPNNWVESPVLIGRL</sequence>
<dbReference type="NCBIfam" id="TIGR03792">
    <property type="entry name" value="TIGR03792 family protein"/>
    <property type="match status" value="1"/>
</dbReference>
<dbReference type="OrthoDB" id="531457at2"/>
<dbReference type="InterPro" id="IPR011008">
    <property type="entry name" value="Dimeric_a/b-barrel"/>
</dbReference>
<dbReference type="Gene3D" id="3.30.70.100">
    <property type="match status" value="1"/>
</dbReference>
<accession>A0A2G4EYK4</accession>
<dbReference type="InterPro" id="IPR022512">
    <property type="entry name" value="CHP03792"/>
</dbReference>
<evidence type="ECO:0000313" key="1">
    <source>
        <dbReference type="EMBL" id="PHX54576.1"/>
    </source>
</evidence>
<protein>
    <submittedName>
        <fullName evidence="1">TIGR03792 family protein</fullName>
    </submittedName>
</protein>
<dbReference type="RefSeq" id="WP_096830322.1">
    <property type="nucleotide sequence ID" value="NZ_NXIB02000090.1"/>
</dbReference>
<proteinExistence type="predicted"/>
<dbReference type="Proteomes" id="UP000226442">
    <property type="component" value="Unassembled WGS sequence"/>
</dbReference>
<evidence type="ECO:0000313" key="2">
    <source>
        <dbReference type="Proteomes" id="UP000226442"/>
    </source>
</evidence>